<dbReference type="InterPro" id="IPR036291">
    <property type="entry name" value="NAD(P)-bd_dom_sf"/>
</dbReference>
<dbReference type="SMART" id="SM00984">
    <property type="entry name" value="UDPG_MGDP_dh_C"/>
    <property type="match status" value="1"/>
</dbReference>
<sequence>MSLYNALLNRQEKVAVIGLGYVGMPIAVAFAKKVDVIGFDLNTKKIDLYKSGIDPTNEVGDDEIKKTTVVFTSDETKLREAKFHIIAVPTPINSDKTPDLSPVEGASRIVGRNLTKGSIVVYESTVYPGVTEDICVPLLEKESGLKCGVDFKIGYSPERINPGDKVHRLENIIKIVSGMDLESLDEIAKVYELVIEAGVHRAASIKVAEAAKVVENSQRDINIAFMNELAMVFDRMGIDTKEVLEAMNTKWNALKFTPGLVGGHCIGVDPYYFVYEAEKLGYHSQIILSGRKINDGMGKFVADAIIKKLILANKVVRQSKVVILGITFKENTPDTRNSKVVDIIESLREYGIEPLVIDPVADVIEAKHEYGIDLKDIREVNDADCLVLAVAHDSFKQMSWDEIDSLYGEFENGEKVLIDVKSILNRNEIEKKGYSYWRL</sequence>
<dbReference type="PANTHER" id="PTHR43491:SF2">
    <property type="entry name" value="UDP-N-ACETYL-D-MANNOSAMINE DEHYDROGENASE"/>
    <property type="match status" value="1"/>
</dbReference>
<dbReference type="InterPro" id="IPR014027">
    <property type="entry name" value="UDP-Glc/GDP-Man_DH_C"/>
</dbReference>
<dbReference type="Pfam" id="PF03721">
    <property type="entry name" value="UDPG_MGDP_dh_N"/>
    <property type="match status" value="1"/>
</dbReference>
<keyword evidence="2" id="KW-0560">Oxidoreductase</keyword>
<dbReference type="Proteomes" id="UP000184080">
    <property type="component" value="Unassembled WGS sequence"/>
</dbReference>
<evidence type="ECO:0000256" key="2">
    <source>
        <dbReference type="ARBA" id="ARBA00023002"/>
    </source>
</evidence>
<dbReference type="PIRSF" id="PIRSF000124">
    <property type="entry name" value="UDPglc_GDPman_dh"/>
    <property type="match status" value="1"/>
</dbReference>
<dbReference type="NCBIfam" id="TIGR03026">
    <property type="entry name" value="NDP-sugDHase"/>
    <property type="match status" value="1"/>
</dbReference>
<dbReference type="GO" id="GO:0016628">
    <property type="term" value="F:oxidoreductase activity, acting on the CH-CH group of donors, NAD or NADP as acceptor"/>
    <property type="evidence" value="ECO:0007669"/>
    <property type="project" value="InterPro"/>
</dbReference>
<reference evidence="6 7" key="1">
    <citation type="submission" date="2016-11" db="EMBL/GenBank/DDBJ databases">
        <authorList>
            <person name="Jaros S."/>
            <person name="Januszkiewicz K."/>
            <person name="Wedrychowicz H."/>
        </authorList>
    </citation>
    <scope>NUCLEOTIDE SEQUENCE [LARGE SCALE GENOMIC DNA]</scope>
    <source>
        <strain evidence="6 7">DSM 21864</strain>
    </source>
</reference>
<evidence type="ECO:0000313" key="6">
    <source>
        <dbReference type="EMBL" id="SHJ79092.1"/>
    </source>
</evidence>
<dbReference type="OrthoDB" id="9803238at2"/>
<dbReference type="PANTHER" id="PTHR43491">
    <property type="entry name" value="UDP-N-ACETYL-D-MANNOSAMINE DEHYDROGENASE"/>
    <property type="match status" value="1"/>
</dbReference>
<evidence type="ECO:0000313" key="7">
    <source>
        <dbReference type="Proteomes" id="UP000184080"/>
    </source>
</evidence>
<dbReference type="SUPFAM" id="SSF51735">
    <property type="entry name" value="NAD(P)-binding Rossmann-fold domains"/>
    <property type="match status" value="1"/>
</dbReference>
<feature type="domain" description="UDP-glucose/GDP-mannose dehydrogenase C-terminal" evidence="5">
    <location>
        <begin position="322"/>
        <end position="426"/>
    </location>
</feature>
<gene>
    <name evidence="6" type="ORF">SAMN05444401_3859</name>
</gene>
<evidence type="ECO:0000256" key="3">
    <source>
        <dbReference type="ARBA" id="ARBA00023027"/>
    </source>
</evidence>
<keyword evidence="3" id="KW-0520">NAD</keyword>
<comment type="similarity">
    <text evidence="1 4">Belongs to the UDP-glucose/GDP-mannose dehydrogenase family.</text>
</comment>
<dbReference type="GO" id="GO:0000271">
    <property type="term" value="P:polysaccharide biosynthetic process"/>
    <property type="evidence" value="ECO:0007669"/>
    <property type="project" value="InterPro"/>
</dbReference>
<evidence type="ECO:0000259" key="5">
    <source>
        <dbReference type="SMART" id="SM00984"/>
    </source>
</evidence>
<dbReference type="InterPro" id="IPR017476">
    <property type="entry name" value="UDP-Glc/GDP-Man"/>
</dbReference>
<dbReference type="RefSeq" id="WP_073010656.1">
    <property type="nucleotide sequence ID" value="NZ_FQZO01000008.1"/>
</dbReference>
<accession>A0A1M6M6K1</accession>
<keyword evidence="7" id="KW-1185">Reference proteome</keyword>
<dbReference type="Gene3D" id="3.40.50.720">
    <property type="entry name" value="NAD(P)-binding Rossmann-like Domain"/>
    <property type="match status" value="2"/>
</dbReference>
<dbReference type="SUPFAM" id="SSF52413">
    <property type="entry name" value="UDP-glucose/GDP-mannose dehydrogenase C-terminal domain"/>
    <property type="match status" value="1"/>
</dbReference>
<dbReference type="InterPro" id="IPR028359">
    <property type="entry name" value="UDP_ManNAc/GlcNAc_DH"/>
</dbReference>
<organism evidence="6 7">
    <name type="scientific">Clostridium amylolyticum</name>
    <dbReference type="NCBI Taxonomy" id="1121298"/>
    <lineage>
        <taxon>Bacteria</taxon>
        <taxon>Bacillati</taxon>
        <taxon>Bacillota</taxon>
        <taxon>Clostridia</taxon>
        <taxon>Eubacteriales</taxon>
        <taxon>Clostridiaceae</taxon>
        <taxon>Clostridium</taxon>
    </lineage>
</organism>
<name>A0A1M6M6K1_9CLOT</name>
<dbReference type="STRING" id="1121298.SAMN05444401_3859"/>
<dbReference type="InterPro" id="IPR001732">
    <property type="entry name" value="UDP-Glc/GDP-Man_DH_N"/>
</dbReference>
<dbReference type="SUPFAM" id="SSF48179">
    <property type="entry name" value="6-phosphogluconate dehydrogenase C-terminal domain-like"/>
    <property type="match status" value="1"/>
</dbReference>
<dbReference type="Pfam" id="PF00984">
    <property type="entry name" value="UDPG_MGDP_dh"/>
    <property type="match status" value="1"/>
</dbReference>
<dbReference type="InterPro" id="IPR036220">
    <property type="entry name" value="UDP-Glc/GDP-Man_DH_C_sf"/>
</dbReference>
<dbReference type="AlphaFoldDB" id="A0A1M6M6K1"/>
<dbReference type="Pfam" id="PF03720">
    <property type="entry name" value="UDPG_MGDP_dh_C"/>
    <property type="match status" value="1"/>
</dbReference>
<evidence type="ECO:0000256" key="4">
    <source>
        <dbReference type="PIRNR" id="PIRNR000124"/>
    </source>
</evidence>
<dbReference type="InterPro" id="IPR014026">
    <property type="entry name" value="UDP-Glc/GDP-Man_DH_dimer"/>
</dbReference>
<dbReference type="PIRSF" id="PIRSF500136">
    <property type="entry name" value="UDP_ManNAc_DH"/>
    <property type="match status" value="1"/>
</dbReference>
<evidence type="ECO:0000256" key="1">
    <source>
        <dbReference type="ARBA" id="ARBA00006601"/>
    </source>
</evidence>
<protein>
    <submittedName>
        <fullName evidence="6">UDP-N-acetyl-D-galactosamine dehydrogenase</fullName>
    </submittedName>
</protein>
<proteinExistence type="inferred from homology"/>
<dbReference type="EMBL" id="FQZO01000008">
    <property type="protein sequence ID" value="SHJ79092.1"/>
    <property type="molecule type" value="Genomic_DNA"/>
</dbReference>
<dbReference type="InterPro" id="IPR008927">
    <property type="entry name" value="6-PGluconate_DH-like_C_sf"/>
</dbReference>
<dbReference type="GO" id="GO:0051287">
    <property type="term" value="F:NAD binding"/>
    <property type="evidence" value="ECO:0007669"/>
    <property type="project" value="InterPro"/>
</dbReference>
<dbReference type="GO" id="GO:0016616">
    <property type="term" value="F:oxidoreductase activity, acting on the CH-OH group of donors, NAD or NADP as acceptor"/>
    <property type="evidence" value="ECO:0007669"/>
    <property type="project" value="InterPro"/>
</dbReference>